<name>A0ABC9Z7R0_9NOCA</name>
<feature type="domain" description="Transposase IS4-like" evidence="1">
    <location>
        <begin position="18"/>
        <end position="72"/>
    </location>
</feature>
<sequence>MRTARIPQEKIPALAERATHAIVAAHLGAVDQNDRAIARALLDEFEAGMLVIADRGFFGHELWHQAAETGADLL</sequence>
<gene>
    <name evidence="2" type="ORF">NSK11_contig00293-0001</name>
</gene>
<proteinExistence type="predicted"/>
<evidence type="ECO:0000313" key="2">
    <source>
        <dbReference type="EMBL" id="GAP33498.1"/>
    </source>
</evidence>
<organism evidence="2 3">
    <name type="scientific">Nocardia seriolae</name>
    <dbReference type="NCBI Taxonomy" id="37332"/>
    <lineage>
        <taxon>Bacteria</taxon>
        <taxon>Bacillati</taxon>
        <taxon>Actinomycetota</taxon>
        <taxon>Actinomycetes</taxon>
        <taxon>Mycobacteriales</taxon>
        <taxon>Nocardiaceae</taxon>
        <taxon>Nocardia</taxon>
    </lineage>
</organism>
<keyword evidence="3" id="KW-1185">Reference proteome</keyword>
<reference evidence="3" key="1">
    <citation type="submission" date="2015-07" db="EMBL/GenBank/DDBJ databases">
        <title>Nocardia seriolae U-1 whole genome shotgun sequence.</title>
        <authorList>
            <person name="Imajoh M."/>
            <person name="Fukumoto Y."/>
            <person name="Sukeda M."/>
            <person name="Yamane J."/>
            <person name="Yamasaki K."/>
            <person name="Shimizu M."/>
            <person name="Ohnishi K."/>
            <person name="Oshima S."/>
        </authorList>
    </citation>
    <scope>NUCLEOTIDE SEQUENCE [LARGE SCALE GENOMIC DNA]</scope>
    <source>
        <strain evidence="3">U-1</strain>
    </source>
</reference>
<dbReference type="EMBL" id="BBYQ01000293">
    <property type="protein sequence ID" value="GAP33498.1"/>
    <property type="molecule type" value="Genomic_DNA"/>
</dbReference>
<evidence type="ECO:0000259" key="1">
    <source>
        <dbReference type="Pfam" id="PF01609"/>
    </source>
</evidence>
<dbReference type="Proteomes" id="UP000037179">
    <property type="component" value="Unassembled WGS sequence"/>
</dbReference>
<dbReference type="InterPro" id="IPR002559">
    <property type="entry name" value="Transposase_11"/>
</dbReference>
<comment type="caution">
    <text evidence="2">The sequence shown here is derived from an EMBL/GenBank/DDBJ whole genome shotgun (WGS) entry which is preliminary data.</text>
</comment>
<accession>A0ABC9Z7R0</accession>
<dbReference type="Pfam" id="PF01609">
    <property type="entry name" value="DDE_Tnp_1"/>
    <property type="match status" value="1"/>
</dbReference>
<reference evidence="2 3" key="2">
    <citation type="journal article" date="2016" name="Genome Announc.">
        <title>Draft Genome Sequence of Erythromycin- and Oxytetracycline-Sensitive Nocardia seriolae Strain U-1 (NBRC 110359).</title>
        <authorList>
            <person name="Imajoh M."/>
            <person name="Sukeda M."/>
            <person name="Shimizu M."/>
            <person name="Yamane J."/>
            <person name="Ohnishi K."/>
            <person name="Oshima S."/>
        </authorList>
    </citation>
    <scope>NUCLEOTIDE SEQUENCE [LARGE SCALE GENOMIC DNA]</scope>
    <source>
        <strain evidence="2 3">U-1</strain>
    </source>
</reference>
<dbReference type="AlphaFoldDB" id="A0ABC9Z7R0"/>
<evidence type="ECO:0000313" key="3">
    <source>
        <dbReference type="Proteomes" id="UP000037179"/>
    </source>
</evidence>
<protein>
    <submittedName>
        <fullName evidence="2">Transposase</fullName>
    </submittedName>
</protein>